<dbReference type="AlphaFoldDB" id="A0A3P7N351"/>
<evidence type="ECO:0000313" key="3">
    <source>
        <dbReference type="Proteomes" id="UP000281553"/>
    </source>
</evidence>
<name>A0A3P7N351_DIBLA</name>
<dbReference type="EMBL" id="UYRU01084595">
    <property type="protein sequence ID" value="VDN34010.1"/>
    <property type="molecule type" value="Genomic_DNA"/>
</dbReference>
<gene>
    <name evidence="2" type="ORF">DILT_LOCUS16396</name>
</gene>
<accession>A0A3P7N351</accession>
<evidence type="ECO:0000313" key="2">
    <source>
        <dbReference type="EMBL" id="VDN34010.1"/>
    </source>
</evidence>
<evidence type="ECO:0000256" key="1">
    <source>
        <dbReference type="SAM" id="MobiDB-lite"/>
    </source>
</evidence>
<keyword evidence="3" id="KW-1185">Reference proteome</keyword>
<proteinExistence type="predicted"/>
<feature type="region of interest" description="Disordered" evidence="1">
    <location>
        <begin position="100"/>
        <end position="133"/>
    </location>
</feature>
<sequence>MTDSTVRRLVNNLVHQLSEDADISSEGVDAATATTDANATGEPAANDTIPFAAIFIIGNDYADQNANFWLIIDMQPSVHLGALSSFSEAKWHAGIPTCNQIRPLGNDDTEANPHKPRRTTPSAEASSSDRPRNVAPFRLSPFSWSYLHQVLLDSVLRSVEDDFQ</sequence>
<organism evidence="2 3">
    <name type="scientific">Dibothriocephalus latus</name>
    <name type="common">Fish tapeworm</name>
    <name type="synonym">Diphyllobothrium latum</name>
    <dbReference type="NCBI Taxonomy" id="60516"/>
    <lineage>
        <taxon>Eukaryota</taxon>
        <taxon>Metazoa</taxon>
        <taxon>Spiralia</taxon>
        <taxon>Lophotrochozoa</taxon>
        <taxon>Platyhelminthes</taxon>
        <taxon>Cestoda</taxon>
        <taxon>Eucestoda</taxon>
        <taxon>Diphyllobothriidea</taxon>
        <taxon>Diphyllobothriidae</taxon>
        <taxon>Dibothriocephalus</taxon>
    </lineage>
</organism>
<dbReference type="Proteomes" id="UP000281553">
    <property type="component" value="Unassembled WGS sequence"/>
</dbReference>
<protein>
    <submittedName>
        <fullName evidence="2">Uncharacterized protein</fullName>
    </submittedName>
</protein>
<reference evidence="2 3" key="1">
    <citation type="submission" date="2018-11" db="EMBL/GenBank/DDBJ databases">
        <authorList>
            <consortium name="Pathogen Informatics"/>
        </authorList>
    </citation>
    <scope>NUCLEOTIDE SEQUENCE [LARGE SCALE GENOMIC DNA]</scope>
</reference>